<proteinExistence type="predicted"/>
<keyword evidence="6" id="KW-0851">Voltage-gated channel</keyword>
<dbReference type="EMBL" id="BMDY01000021">
    <property type="protein sequence ID" value="GGB15319.1"/>
    <property type="molecule type" value="Genomic_DNA"/>
</dbReference>
<dbReference type="SUPFAM" id="SSF81324">
    <property type="entry name" value="Voltage-gated potassium channels"/>
    <property type="match status" value="1"/>
</dbReference>
<reference evidence="15" key="1">
    <citation type="journal article" date="2019" name="Int. J. Syst. Evol. Microbiol.">
        <title>The Global Catalogue of Microorganisms (GCM) 10K type strain sequencing project: providing services to taxonomists for standard genome sequencing and annotation.</title>
        <authorList>
            <consortium name="The Broad Institute Genomics Platform"/>
            <consortium name="The Broad Institute Genome Sequencing Center for Infectious Disease"/>
            <person name="Wu L."/>
            <person name="Ma J."/>
        </authorList>
    </citation>
    <scope>NUCLEOTIDE SEQUENCE [LARGE SCALE GENOMIC DNA]</scope>
    <source>
        <strain evidence="15">CGMCC 1.10131</strain>
    </source>
</reference>
<evidence type="ECO:0000256" key="11">
    <source>
        <dbReference type="ARBA" id="ARBA00023303"/>
    </source>
</evidence>
<evidence type="ECO:0000256" key="2">
    <source>
        <dbReference type="ARBA" id="ARBA00022448"/>
    </source>
</evidence>
<feature type="transmembrane region" description="Helical" evidence="12">
    <location>
        <begin position="214"/>
        <end position="239"/>
    </location>
</feature>
<feature type="domain" description="Ion transport" evidence="13">
    <location>
        <begin position="29"/>
        <end position="240"/>
    </location>
</feature>
<keyword evidence="15" id="KW-1185">Reference proteome</keyword>
<dbReference type="Proteomes" id="UP000651977">
    <property type="component" value="Unassembled WGS sequence"/>
</dbReference>
<dbReference type="Pfam" id="PF00520">
    <property type="entry name" value="Ion_trans"/>
    <property type="match status" value="1"/>
</dbReference>
<feature type="transmembrane region" description="Helical" evidence="12">
    <location>
        <begin position="30"/>
        <end position="48"/>
    </location>
</feature>
<evidence type="ECO:0000256" key="4">
    <source>
        <dbReference type="ARBA" id="ARBA00022692"/>
    </source>
</evidence>
<dbReference type="InterPro" id="IPR027359">
    <property type="entry name" value="Volt_channel_dom_sf"/>
</dbReference>
<keyword evidence="10 12" id="KW-0472">Membrane</keyword>
<dbReference type="InterPro" id="IPR005821">
    <property type="entry name" value="Ion_trans_dom"/>
</dbReference>
<sequence>MEQQPKQQNALQKRLYEIIFGYNTPAGKRFDLLLIIAIISSVSAVILNSVSQLDQRYHQWFITTELIFTVFFTIEYLARLYCSPQPKEYAKSFYGVVDLLAILPTYLALLYPAAQVMLLFRLLRILRILRVLKLVRYVSEANVLLRSLLLARRKILVFLFCMVLLTTIYGALMYAIEGPANGFTSIPKSIYWAIVTITTVGYGDISPVTPLGQALAALVMVTGFAIITVPTGIVGAELVNELRREHSLRRCFHCERAGHDSDADYCKYCGASLHQQT</sequence>
<keyword evidence="8 12" id="KW-1133">Transmembrane helix</keyword>
<dbReference type="InterPro" id="IPR028325">
    <property type="entry name" value="VG_K_chnl"/>
</dbReference>
<evidence type="ECO:0000256" key="7">
    <source>
        <dbReference type="ARBA" id="ARBA00022958"/>
    </source>
</evidence>
<feature type="transmembrane region" description="Helical" evidence="12">
    <location>
        <begin position="60"/>
        <end position="81"/>
    </location>
</feature>
<feature type="transmembrane region" description="Helical" evidence="12">
    <location>
        <begin position="155"/>
        <end position="176"/>
    </location>
</feature>
<keyword evidence="3" id="KW-0633">Potassium transport</keyword>
<comment type="subcellular location">
    <subcellularLocation>
        <location evidence="1">Membrane</location>
        <topology evidence="1">Multi-pass membrane protein</topology>
    </subcellularLocation>
</comment>
<comment type="caution">
    <text evidence="14">The sequence shown here is derived from an EMBL/GenBank/DDBJ whole genome shotgun (WGS) entry which is preliminary data.</text>
</comment>
<dbReference type="Gene3D" id="1.20.120.350">
    <property type="entry name" value="Voltage-gated potassium channels. Chain C"/>
    <property type="match status" value="1"/>
</dbReference>
<evidence type="ECO:0000313" key="15">
    <source>
        <dbReference type="Proteomes" id="UP000651977"/>
    </source>
</evidence>
<evidence type="ECO:0000256" key="10">
    <source>
        <dbReference type="ARBA" id="ARBA00023136"/>
    </source>
</evidence>
<dbReference type="PANTHER" id="PTHR11537:SF254">
    <property type="entry name" value="POTASSIUM VOLTAGE-GATED CHANNEL PROTEIN SHAB"/>
    <property type="match status" value="1"/>
</dbReference>
<evidence type="ECO:0000256" key="9">
    <source>
        <dbReference type="ARBA" id="ARBA00023065"/>
    </source>
</evidence>
<evidence type="ECO:0000256" key="6">
    <source>
        <dbReference type="ARBA" id="ARBA00022882"/>
    </source>
</evidence>
<keyword evidence="4 12" id="KW-0812">Transmembrane</keyword>
<evidence type="ECO:0000256" key="5">
    <source>
        <dbReference type="ARBA" id="ARBA00022826"/>
    </source>
</evidence>
<organism evidence="14 15">
    <name type="scientific">Agarivorans gilvus</name>
    <dbReference type="NCBI Taxonomy" id="680279"/>
    <lineage>
        <taxon>Bacteria</taxon>
        <taxon>Pseudomonadati</taxon>
        <taxon>Pseudomonadota</taxon>
        <taxon>Gammaproteobacteria</taxon>
        <taxon>Alteromonadales</taxon>
        <taxon>Alteromonadaceae</taxon>
        <taxon>Agarivorans</taxon>
    </lineage>
</organism>
<evidence type="ECO:0000256" key="3">
    <source>
        <dbReference type="ARBA" id="ARBA00022538"/>
    </source>
</evidence>
<accession>A0ABQ1I4B9</accession>
<dbReference type="PANTHER" id="PTHR11537">
    <property type="entry name" value="VOLTAGE-GATED POTASSIUM CHANNEL"/>
    <property type="match status" value="1"/>
</dbReference>
<dbReference type="PRINTS" id="PR00169">
    <property type="entry name" value="KCHANNEL"/>
</dbReference>
<evidence type="ECO:0000259" key="13">
    <source>
        <dbReference type="Pfam" id="PF00520"/>
    </source>
</evidence>
<protein>
    <submittedName>
        <fullName evidence="14">Ion transporter</fullName>
    </submittedName>
</protein>
<dbReference type="Gene3D" id="1.10.287.70">
    <property type="match status" value="1"/>
</dbReference>
<keyword evidence="5" id="KW-0631">Potassium channel</keyword>
<dbReference type="RefSeq" id="WP_055734628.1">
    <property type="nucleotide sequence ID" value="NZ_BMDY01000021.1"/>
</dbReference>
<feature type="transmembrane region" description="Helical" evidence="12">
    <location>
        <begin position="101"/>
        <end position="123"/>
    </location>
</feature>
<evidence type="ECO:0000256" key="8">
    <source>
        <dbReference type="ARBA" id="ARBA00022989"/>
    </source>
</evidence>
<gene>
    <name evidence="14" type="ORF">GCM10007414_30970</name>
</gene>
<evidence type="ECO:0000313" key="14">
    <source>
        <dbReference type="EMBL" id="GGB15319.1"/>
    </source>
</evidence>
<keyword evidence="9" id="KW-0406">Ion transport</keyword>
<evidence type="ECO:0000256" key="1">
    <source>
        <dbReference type="ARBA" id="ARBA00004141"/>
    </source>
</evidence>
<name>A0ABQ1I4B9_9ALTE</name>
<keyword evidence="7" id="KW-0630">Potassium</keyword>
<keyword evidence="2" id="KW-0813">Transport</keyword>
<keyword evidence="11" id="KW-0407">Ion channel</keyword>
<evidence type="ECO:0000256" key="12">
    <source>
        <dbReference type="SAM" id="Phobius"/>
    </source>
</evidence>